<reference evidence="1" key="1">
    <citation type="submission" date="2021-06" db="EMBL/GenBank/DDBJ databases">
        <title>Parelaphostrongylus tenuis whole genome reference sequence.</title>
        <authorList>
            <person name="Garwood T.J."/>
            <person name="Larsen P.A."/>
            <person name="Fountain-Jones N.M."/>
            <person name="Garbe J.R."/>
            <person name="Macchietto M.G."/>
            <person name="Kania S.A."/>
            <person name="Gerhold R.W."/>
            <person name="Richards J.E."/>
            <person name="Wolf T.M."/>
        </authorList>
    </citation>
    <scope>NUCLEOTIDE SEQUENCE</scope>
    <source>
        <strain evidence="1">MNPRO001-30</strain>
        <tissue evidence="1">Meninges</tissue>
    </source>
</reference>
<proteinExistence type="predicted"/>
<dbReference type="EMBL" id="JAHQIW010003741">
    <property type="protein sequence ID" value="KAJ1359935.1"/>
    <property type="molecule type" value="Genomic_DNA"/>
</dbReference>
<organism evidence="1 2">
    <name type="scientific">Parelaphostrongylus tenuis</name>
    <name type="common">Meningeal worm</name>
    <dbReference type="NCBI Taxonomy" id="148309"/>
    <lineage>
        <taxon>Eukaryota</taxon>
        <taxon>Metazoa</taxon>
        <taxon>Ecdysozoa</taxon>
        <taxon>Nematoda</taxon>
        <taxon>Chromadorea</taxon>
        <taxon>Rhabditida</taxon>
        <taxon>Rhabditina</taxon>
        <taxon>Rhabditomorpha</taxon>
        <taxon>Strongyloidea</taxon>
        <taxon>Metastrongylidae</taxon>
        <taxon>Parelaphostrongylus</taxon>
    </lineage>
</organism>
<dbReference type="AlphaFoldDB" id="A0AAD5QSC2"/>
<evidence type="ECO:0000313" key="2">
    <source>
        <dbReference type="Proteomes" id="UP001196413"/>
    </source>
</evidence>
<keyword evidence="2" id="KW-1185">Reference proteome</keyword>
<comment type="caution">
    <text evidence="1">The sequence shown here is derived from an EMBL/GenBank/DDBJ whole genome shotgun (WGS) entry which is preliminary data.</text>
</comment>
<accession>A0AAD5QSC2</accession>
<evidence type="ECO:0000313" key="1">
    <source>
        <dbReference type="EMBL" id="KAJ1359935.1"/>
    </source>
</evidence>
<protein>
    <submittedName>
        <fullName evidence="1">Uncharacterized protein</fullName>
    </submittedName>
</protein>
<gene>
    <name evidence="1" type="ORF">KIN20_018764</name>
</gene>
<dbReference type="Proteomes" id="UP001196413">
    <property type="component" value="Unassembled WGS sequence"/>
</dbReference>
<sequence length="172" mass="19691">MELSREQIRLLLMHERRVGENASEAAHEIKGAWSNNHFEITISQPSGLIFVATGVLHRPPVGDILLISLITDRYHCNEAARIAPEGHTHRWKIPSTLVLQKTVSYFQKKSTSEAETMLKKLSKQEKRAGLRTKRMKIHCMINQRCNDELIKIIGSPITETSSYVYLDVRRTT</sequence>
<name>A0AAD5QSC2_PARTN</name>